<reference evidence="1" key="2">
    <citation type="journal article" date="2022" name="New Phytol.">
        <title>Evolutionary transition to the ectomycorrhizal habit in the genomes of a hyperdiverse lineage of mushroom-forming fungi.</title>
        <authorList>
            <person name="Looney B."/>
            <person name="Miyauchi S."/>
            <person name="Morin E."/>
            <person name="Drula E."/>
            <person name="Courty P.E."/>
            <person name="Kohler A."/>
            <person name="Kuo A."/>
            <person name="LaButti K."/>
            <person name="Pangilinan J."/>
            <person name="Lipzen A."/>
            <person name="Riley R."/>
            <person name="Andreopoulos W."/>
            <person name="He G."/>
            <person name="Johnson J."/>
            <person name="Nolan M."/>
            <person name="Tritt A."/>
            <person name="Barry K.W."/>
            <person name="Grigoriev I.V."/>
            <person name="Nagy L.G."/>
            <person name="Hibbett D."/>
            <person name="Henrissat B."/>
            <person name="Matheny P.B."/>
            <person name="Labbe J."/>
            <person name="Martin F.M."/>
        </authorList>
    </citation>
    <scope>NUCLEOTIDE SEQUENCE</scope>
    <source>
        <strain evidence="1">EC-137</strain>
    </source>
</reference>
<accession>A0ACB8Q8H6</accession>
<dbReference type="Proteomes" id="UP000814128">
    <property type="component" value="Unassembled WGS sequence"/>
</dbReference>
<name>A0ACB8Q8H6_9AGAM</name>
<organism evidence="1 2">
    <name type="scientific">Vararia minispora EC-137</name>
    <dbReference type="NCBI Taxonomy" id="1314806"/>
    <lineage>
        <taxon>Eukaryota</taxon>
        <taxon>Fungi</taxon>
        <taxon>Dikarya</taxon>
        <taxon>Basidiomycota</taxon>
        <taxon>Agaricomycotina</taxon>
        <taxon>Agaricomycetes</taxon>
        <taxon>Russulales</taxon>
        <taxon>Lachnocladiaceae</taxon>
        <taxon>Vararia</taxon>
    </lineage>
</organism>
<keyword evidence="2" id="KW-1185">Reference proteome</keyword>
<evidence type="ECO:0000313" key="2">
    <source>
        <dbReference type="Proteomes" id="UP000814128"/>
    </source>
</evidence>
<evidence type="ECO:0000313" key="1">
    <source>
        <dbReference type="EMBL" id="KAI0028114.1"/>
    </source>
</evidence>
<sequence length="363" mass="40930">MVSSNDASRLFLQAVISRRYFSTKLAQTLWRKCVEAVEAVDEALDVQRKPWDEFVAQINDSLNSLDLEFSRLHDEETGKEMWALVNRRDDDVAQVASDYSPQEIAYFKALVDEIMTAPNNAFSVSSIAAMRDPPKPGNMTKTAAEGVLSSFVARGWLLRSRRVSVMQFPGAEEAAYPTCRKGRYSLSTRGLLELQQYLKSTYPDDILECTICLEILTRGIGCFTTNCKVLMHPHCFNKYKGQSHRDTKCPSCSEDWYKDANAKRLVSIGEAAALPDELARQRRRRTPAELSGEEPEFEEDKEEDEEGAGDEDLTPIQGNGARRKSTRQAASRTASTPSQHGEMTVDDDEQDEQPRRRGGRRRA</sequence>
<comment type="caution">
    <text evidence="1">The sequence shown here is derived from an EMBL/GenBank/DDBJ whole genome shotgun (WGS) entry which is preliminary data.</text>
</comment>
<proteinExistence type="predicted"/>
<gene>
    <name evidence="1" type="ORF">K488DRAFT_90082</name>
</gene>
<dbReference type="EMBL" id="MU273791">
    <property type="protein sequence ID" value="KAI0028114.1"/>
    <property type="molecule type" value="Genomic_DNA"/>
</dbReference>
<reference evidence="1" key="1">
    <citation type="submission" date="2021-02" db="EMBL/GenBank/DDBJ databases">
        <authorList>
            <consortium name="DOE Joint Genome Institute"/>
            <person name="Ahrendt S."/>
            <person name="Looney B.P."/>
            <person name="Miyauchi S."/>
            <person name="Morin E."/>
            <person name="Drula E."/>
            <person name="Courty P.E."/>
            <person name="Chicoki N."/>
            <person name="Fauchery L."/>
            <person name="Kohler A."/>
            <person name="Kuo A."/>
            <person name="Labutti K."/>
            <person name="Pangilinan J."/>
            <person name="Lipzen A."/>
            <person name="Riley R."/>
            <person name="Andreopoulos W."/>
            <person name="He G."/>
            <person name="Johnson J."/>
            <person name="Barry K.W."/>
            <person name="Grigoriev I.V."/>
            <person name="Nagy L."/>
            <person name="Hibbett D."/>
            <person name="Henrissat B."/>
            <person name="Matheny P.B."/>
            <person name="Labbe J."/>
            <person name="Martin F."/>
        </authorList>
    </citation>
    <scope>NUCLEOTIDE SEQUENCE</scope>
    <source>
        <strain evidence="1">EC-137</strain>
    </source>
</reference>
<protein>
    <submittedName>
        <fullName evidence="1">Nse1 non-SMC component of SMC5-6 complex-domain-containing protein</fullName>
    </submittedName>
</protein>